<protein>
    <submittedName>
        <fullName evidence="3">Uncharacterized protein</fullName>
    </submittedName>
</protein>
<evidence type="ECO:0000313" key="3">
    <source>
        <dbReference type="EMBL" id="RMC04451.1"/>
    </source>
</evidence>
<sequence>MQPLHQALALLLLLATVTLCLCLASSEDPTANGLISTYLLEFGMVSHLEAMNSHKQTSLEAAELAAAPGSLSAAPGSGFASEEKEESKIFQPPLLETRGRVQ</sequence>
<accession>A0A3M0JW85</accession>
<gene>
    <name evidence="3" type="ORF">DUI87_18894</name>
</gene>
<dbReference type="InterPro" id="IPR042397">
    <property type="entry name" value="PODXL2"/>
</dbReference>
<proteinExistence type="predicted"/>
<dbReference type="AlphaFoldDB" id="A0A3M0JW85"/>
<dbReference type="Proteomes" id="UP000269221">
    <property type="component" value="Unassembled WGS sequence"/>
</dbReference>
<name>A0A3M0JW85_HIRRU</name>
<feature type="signal peptide" evidence="2">
    <location>
        <begin position="1"/>
        <end position="22"/>
    </location>
</feature>
<keyword evidence="4" id="KW-1185">Reference proteome</keyword>
<dbReference type="EMBL" id="QRBI01000125">
    <property type="protein sequence ID" value="RMC04451.1"/>
    <property type="molecule type" value="Genomic_DNA"/>
</dbReference>
<feature type="region of interest" description="Disordered" evidence="1">
    <location>
        <begin position="69"/>
        <end position="102"/>
    </location>
</feature>
<reference evidence="3 4" key="1">
    <citation type="submission" date="2018-07" db="EMBL/GenBank/DDBJ databases">
        <title>A high quality draft genome assembly of the barn swallow (H. rustica rustica).</title>
        <authorList>
            <person name="Formenti G."/>
            <person name="Chiara M."/>
            <person name="Poveda L."/>
            <person name="Francoijs K.-J."/>
            <person name="Bonisoli-Alquati A."/>
            <person name="Canova L."/>
            <person name="Gianfranceschi L."/>
            <person name="Horner D.S."/>
            <person name="Saino N."/>
        </authorList>
    </citation>
    <scope>NUCLEOTIDE SEQUENCE [LARGE SCALE GENOMIC DNA]</scope>
    <source>
        <strain evidence="3">Chelidonia</strain>
        <tissue evidence="3">Blood</tissue>
    </source>
</reference>
<dbReference type="OrthoDB" id="9299178at2759"/>
<dbReference type="PANTHER" id="PTHR15594:SF1">
    <property type="entry name" value="PODOCALYXIN-LIKE PROTEIN 2"/>
    <property type="match status" value="1"/>
</dbReference>
<dbReference type="STRING" id="333673.A0A3M0JW85"/>
<comment type="caution">
    <text evidence="3">The sequence shown here is derived from an EMBL/GenBank/DDBJ whole genome shotgun (WGS) entry which is preliminary data.</text>
</comment>
<keyword evidence="2" id="KW-0732">Signal</keyword>
<feature type="chain" id="PRO_5017936283" evidence="2">
    <location>
        <begin position="23"/>
        <end position="102"/>
    </location>
</feature>
<dbReference type="PANTHER" id="PTHR15594">
    <property type="entry name" value="PODOCALYXIN-LIKE PROTEIN 2"/>
    <property type="match status" value="1"/>
</dbReference>
<dbReference type="GO" id="GO:0050901">
    <property type="term" value="P:leukocyte tethering or rolling"/>
    <property type="evidence" value="ECO:0007669"/>
    <property type="project" value="TreeGrafter"/>
</dbReference>
<organism evidence="3 4">
    <name type="scientific">Hirundo rustica rustica</name>
    <dbReference type="NCBI Taxonomy" id="333673"/>
    <lineage>
        <taxon>Eukaryota</taxon>
        <taxon>Metazoa</taxon>
        <taxon>Chordata</taxon>
        <taxon>Craniata</taxon>
        <taxon>Vertebrata</taxon>
        <taxon>Euteleostomi</taxon>
        <taxon>Archelosauria</taxon>
        <taxon>Archosauria</taxon>
        <taxon>Dinosauria</taxon>
        <taxon>Saurischia</taxon>
        <taxon>Theropoda</taxon>
        <taxon>Coelurosauria</taxon>
        <taxon>Aves</taxon>
        <taxon>Neognathae</taxon>
        <taxon>Neoaves</taxon>
        <taxon>Telluraves</taxon>
        <taxon>Australaves</taxon>
        <taxon>Passeriformes</taxon>
        <taxon>Sylvioidea</taxon>
        <taxon>Hirundinidae</taxon>
        <taxon>Hirundo</taxon>
    </lineage>
</organism>
<evidence type="ECO:0000313" key="4">
    <source>
        <dbReference type="Proteomes" id="UP000269221"/>
    </source>
</evidence>
<evidence type="ECO:0000256" key="1">
    <source>
        <dbReference type="SAM" id="MobiDB-lite"/>
    </source>
</evidence>
<evidence type="ECO:0000256" key="2">
    <source>
        <dbReference type="SAM" id="SignalP"/>
    </source>
</evidence>
<feature type="compositionally biased region" description="Low complexity" evidence="1">
    <location>
        <begin position="69"/>
        <end position="80"/>
    </location>
</feature>